<dbReference type="AlphaFoldDB" id="A0AAU8U9C5"/>
<protein>
    <recommendedName>
        <fullName evidence="1">Insertion element IS150 protein InsJ-like helix-turn-helix domain-containing protein</fullName>
    </recommendedName>
</protein>
<gene>
    <name evidence="2" type="ORF">AWM76_07070</name>
</gene>
<evidence type="ECO:0000313" key="2">
    <source>
        <dbReference type="EMBL" id="AMC01328.1"/>
    </source>
</evidence>
<name>A0AAU8U9C5_9LACT</name>
<dbReference type="KEGG" id="avs:AWM76_07070"/>
<evidence type="ECO:0000313" key="3">
    <source>
        <dbReference type="Proteomes" id="UP000066986"/>
    </source>
</evidence>
<accession>A0AAU8U9C5</accession>
<evidence type="ECO:0000259" key="1">
    <source>
        <dbReference type="Pfam" id="PF13518"/>
    </source>
</evidence>
<organism evidence="2 3">
    <name type="scientific">Aerococcus viridans</name>
    <dbReference type="NCBI Taxonomy" id="1377"/>
    <lineage>
        <taxon>Bacteria</taxon>
        <taxon>Bacillati</taxon>
        <taxon>Bacillota</taxon>
        <taxon>Bacilli</taxon>
        <taxon>Lactobacillales</taxon>
        <taxon>Aerococcaceae</taxon>
        <taxon>Aerococcus</taxon>
    </lineage>
</organism>
<feature type="domain" description="Insertion element IS150 protein InsJ-like helix-turn-helix" evidence="1">
    <location>
        <begin position="6"/>
        <end position="45"/>
    </location>
</feature>
<proteinExistence type="predicted"/>
<reference evidence="3" key="2">
    <citation type="submission" date="2016-01" db="EMBL/GenBank/DDBJ databases">
        <title>Six Aerococcus type strain genome sequencing and assembly using PacBio and Illumina Hiseq.</title>
        <authorList>
            <person name="Carkaci D."/>
            <person name="Dargis R."/>
            <person name="Nielsen X.C."/>
            <person name="Skovgaard O."/>
            <person name="Fuursted K."/>
            <person name="Christensen J.J."/>
        </authorList>
    </citation>
    <scope>NUCLEOTIDE SEQUENCE [LARGE SCALE GENOMIC DNA]</scope>
    <source>
        <strain evidence="3">CCUG4311</strain>
    </source>
</reference>
<dbReference type="EMBL" id="CP014164">
    <property type="protein sequence ID" value="AMC01328.1"/>
    <property type="molecule type" value="Genomic_DNA"/>
</dbReference>
<dbReference type="GeneID" id="32030679"/>
<sequence>MKQFDVISRYRQGESNRHIVRELGIDRKTAKAICDRYKKGIDDLNSSKSEQEVEEATEQLVLTRSYDSSKRRARAYTPAVEARMKELYQQELKKNKRLGPHKQALTAIAVHELLAEEGHPIGYRTVAHYWRQLKQKTRVAFRLPCGL</sequence>
<dbReference type="Proteomes" id="UP000066986">
    <property type="component" value="Chromosome"/>
</dbReference>
<dbReference type="Pfam" id="PF13518">
    <property type="entry name" value="HTH_28"/>
    <property type="match status" value="1"/>
</dbReference>
<dbReference type="InterPro" id="IPR055247">
    <property type="entry name" value="InsJ-like_HTH"/>
</dbReference>
<reference evidence="2 3" key="1">
    <citation type="journal article" date="2016" name="Genome Announc.">
        <title>Complete Genome Sequences of Aerococcus christensenii CCUG 28831T, Aerococcus sanguinicola CCUG 43001T, Aerococcus urinae CCUG 36881T, Aerococcus urinaeequi CCUG 28094T, Aerococcus urinaehominis CCUG 42038 BT, and Aerococcus viridans CCUG 4311T.</title>
        <authorList>
            <person name="Carkaci D."/>
            <person name="Dargis R."/>
            <person name="Nielsen X.C."/>
            <person name="Skovgaard O."/>
            <person name="Fuursted K."/>
            <person name="Christensen J.J."/>
        </authorList>
    </citation>
    <scope>NUCLEOTIDE SEQUENCE [LARGE SCALE GENOMIC DNA]</scope>
    <source>
        <strain evidence="2 3">CCUG4311</strain>
    </source>
</reference>
<dbReference type="RefSeq" id="WP_060779366.1">
    <property type="nucleotide sequence ID" value="NZ_CP014164.1"/>
</dbReference>